<dbReference type="NCBIfam" id="TIGR00275">
    <property type="entry name" value="aminoacetone oxidase family FAD-binding enzyme"/>
    <property type="match status" value="1"/>
</dbReference>
<feature type="compositionally biased region" description="Polar residues" evidence="4">
    <location>
        <begin position="30"/>
        <end position="41"/>
    </location>
</feature>
<dbReference type="InterPro" id="IPR023166">
    <property type="entry name" value="BaiN-like_dom_sf"/>
</dbReference>
<dbReference type="SUPFAM" id="SSF51905">
    <property type="entry name" value="FAD/NAD(P)-binding domain"/>
    <property type="match status" value="1"/>
</dbReference>
<dbReference type="PRINTS" id="PR00411">
    <property type="entry name" value="PNDRDTASEI"/>
</dbReference>
<evidence type="ECO:0000313" key="7">
    <source>
        <dbReference type="EMBL" id="SCM70339.1"/>
    </source>
</evidence>
<dbReference type="Gene3D" id="1.10.8.260">
    <property type="entry name" value="HI0933 insert domain-like"/>
    <property type="match status" value="1"/>
</dbReference>
<feature type="domain" description="RsdA/BaiN/AoA(So)-like Rossmann fold-like" evidence="5">
    <location>
        <begin position="63"/>
        <end position="447"/>
    </location>
</feature>
<dbReference type="InterPro" id="IPR057661">
    <property type="entry name" value="RsdA/BaiN/AoA(So)_Rossmann"/>
</dbReference>
<feature type="domain" description="RsdA/BaiN/AoA(So)-like insert" evidence="6">
    <location>
        <begin position="249"/>
        <end position="393"/>
    </location>
</feature>
<dbReference type="EMBL" id="FMJC01000001">
    <property type="protein sequence ID" value="SCM70339.1"/>
    <property type="molecule type" value="Genomic_DNA"/>
</dbReference>
<name>A0A212KYY3_9BACT</name>
<comment type="cofactor">
    <cofactor evidence="1">
        <name>FAD</name>
        <dbReference type="ChEBI" id="CHEBI:57692"/>
    </cofactor>
</comment>
<dbReference type="PANTHER" id="PTHR42887">
    <property type="entry name" value="OS12G0638800 PROTEIN"/>
    <property type="match status" value="1"/>
</dbReference>
<evidence type="ECO:0000256" key="3">
    <source>
        <dbReference type="ARBA" id="ARBA00022827"/>
    </source>
</evidence>
<evidence type="ECO:0000256" key="2">
    <source>
        <dbReference type="ARBA" id="ARBA00022630"/>
    </source>
</evidence>
<dbReference type="PANTHER" id="PTHR42887:SF2">
    <property type="entry name" value="OS12G0638800 PROTEIN"/>
    <property type="match status" value="1"/>
</dbReference>
<dbReference type="Pfam" id="PF03486">
    <property type="entry name" value="HI0933_like"/>
    <property type="match status" value="1"/>
</dbReference>
<accession>A0A212KYY3</accession>
<reference evidence="7" key="1">
    <citation type="submission" date="2016-08" db="EMBL/GenBank/DDBJ databases">
        <authorList>
            <person name="Seilhamer J.J."/>
        </authorList>
    </citation>
    <scope>NUCLEOTIDE SEQUENCE</scope>
    <source>
        <strain evidence="7">86-1</strain>
    </source>
</reference>
<evidence type="ECO:0000256" key="4">
    <source>
        <dbReference type="SAM" id="MobiDB-lite"/>
    </source>
</evidence>
<sequence length="462" mass="49708">MGRLGRPCGLVYFYSMQTTHLHNAPRKALSNFSGETPSALPTSLRHPHAHDGRSRHTGKGATDVLILGAGASGLMCAREAAGRGLKVVVLERGAAPGRKLAVSGGGKANFTNRRVDMASYRCCGAPDSNFCAPALRSFTPAHMVRLVRQWHLPFEEREHGQLFLTVPAQKLVNALLEDCRQRGCRVECKNPVESVTIVDGMFEVQTASGVWQVKNIVLAMGSPAWPQVGGSGQGYRLAQSLGHSLVPPRPALSPLILPQSHPLTALTGISLPVCICVEERQWQDHLLFTHEGLSGPAALKASLYWEEGMEVCIDFLPDQQFKALLDNHESGRQTPRALLARLLPQRLVDALLPQESARRKAAELSRAVRASLQEAVHRYRILPAGVAGLKKAEACLGGIAVSEVDPQTMASRCCPNLYITGEILDVAGLLGGYNLHWAWASGMAAGRAVAGVGPQTASLHPE</sequence>
<evidence type="ECO:0000256" key="1">
    <source>
        <dbReference type="ARBA" id="ARBA00001974"/>
    </source>
</evidence>
<keyword evidence="2" id="KW-0285">Flavoprotein</keyword>
<feature type="region of interest" description="Disordered" evidence="4">
    <location>
        <begin position="28"/>
        <end position="58"/>
    </location>
</feature>
<protein>
    <recommendedName>
        <fullName evidence="8">HI0933 family protein</fullName>
    </recommendedName>
</protein>
<dbReference type="InterPro" id="IPR004792">
    <property type="entry name" value="BaiN-like"/>
</dbReference>
<evidence type="ECO:0000259" key="5">
    <source>
        <dbReference type="Pfam" id="PF03486"/>
    </source>
</evidence>
<evidence type="ECO:0000259" key="6">
    <source>
        <dbReference type="Pfam" id="PF22780"/>
    </source>
</evidence>
<dbReference type="InterPro" id="IPR055178">
    <property type="entry name" value="RsdA/BaiN/AoA(So)-like_dom"/>
</dbReference>
<dbReference type="InterPro" id="IPR036188">
    <property type="entry name" value="FAD/NAD-bd_sf"/>
</dbReference>
<keyword evidence="3" id="KW-0274">FAD</keyword>
<dbReference type="AlphaFoldDB" id="A0A212KYY3"/>
<proteinExistence type="predicted"/>
<dbReference type="Gene3D" id="3.50.50.60">
    <property type="entry name" value="FAD/NAD(P)-binding domain"/>
    <property type="match status" value="1"/>
</dbReference>
<gene>
    <name evidence="7" type="ORF">KL86DES1_10344</name>
</gene>
<evidence type="ECO:0008006" key="8">
    <source>
        <dbReference type="Google" id="ProtNLM"/>
    </source>
</evidence>
<dbReference type="Gene3D" id="2.40.30.10">
    <property type="entry name" value="Translation factors"/>
    <property type="match status" value="1"/>
</dbReference>
<dbReference type="SUPFAM" id="SSF160996">
    <property type="entry name" value="HI0933 insert domain-like"/>
    <property type="match status" value="1"/>
</dbReference>
<dbReference type="Pfam" id="PF22780">
    <property type="entry name" value="HI0933_like_1st"/>
    <property type="match status" value="1"/>
</dbReference>
<organism evidence="7">
    <name type="scientific">uncultured Desulfovibrio sp</name>
    <dbReference type="NCBI Taxonomy" id="167968"/>
    <lineage>
        <taxon>Bacteria</taxon>
        <taxon>Pseudomonadati</taxon>
        <taxon>Thermodesulfobacteriota</taxon>
        <taxon>Desulfovibrionia</taxon>
        <taxon>Desulfovibrionales</taxon>
        <taxon>Desulfovibrionaceae</taxon>
        <taxon>Desulfovibrio</taxon>
        <taxon>environmental samples</taxon>
    </lineage>
</organism>